<keyword evidence="6" id="KW-1133">Transmembrane helix</keyword>
<comment type="subcellular location">
    <subcellularLocation>
        <location evidence="1">Membrane</location>
        <topology evidence="1">Single-pass type I membrane protein</topology>
    </subcellularLocation>
</comment>
<evidence type="ECO:0000256" key="5">
    <source>
        <dbReference type="ARBA" id="ARBA00023319"/>
    </source>
</evidence>
<dbReference type="InterPro" id="IPR003598">
    <property type="entry name" value="Ig_sub2"/>
</dbReference>
<keyword evidence="5" id="KW-0393">Immunoglobulin domain</keyword>
<feature type="domain" description="Fibronectin type-III" evidence="9">
    <location>
        <begin position="976"/>
        <end position="1080"/>
    </location>
</feature>
<dbReference type="GO" id="GO:0050839">
    <property type="term" value="F:cell adhesion molecule binding"/>
    <property type="evidence" value="ECO:0007669"/>
    <property type="project" value="TreeGrafter"/>
</dbReference>
<dbReference type="SMART" id="SM00060">
    <property type="entry name" value="FN3"/>
    <property type="match status" value="1"/>
</dbReference>
<reference evidence="10" key="3">
    <citation type="submission" date="2021-06" db="EMBL/GenBank/DDBJ databases">
        <title>Chromosome-level genome assembly for S. haematobium.</title>
        <authorList>
            <person name="Stroehlein A.J."/>
        </authorList>
    </citation>
    <scope>NUCLEOTIDE SEQUENCE</scope>
</reference>
<feature type="transmembrane region" description="Helical" evidence="6">
    <location>
        <begin position="1306"/>
        <end position="1329"/>
    </location>
</feature>
<dbReference type="SUPFAM" id="SSF48726">
    <property type="entry name" value="Immunoglobulin"/>
    <property type="match status" value="6"/>
</dbReference>
<reference evidence="10" key="2">
    <citation type="journal article" date="2019" name="Gigascience">
        <title>High-quality Schistosoma haematobium genome achieved by single-molecule and long-range sequencing.</title>
        <authorList>
            <person name="Stroehlein A.J."/>
            <person name="Korhonen P.K."/>
            <person name="Chong T.M."/>
            <person name="Lim Y.L."/>
            <person name="Chan K.G."/>
            <person name="Webster B."/>
            <person name="Rollinson D."/>
            <person name="Brindley P.J."/>
            <person name="Gasser R.B."/>
            <person name="Young N.D."/>
        </authorList>
    </citation>
    <scope>NUCLEOTIDE SEQUENCE</scope>
</reference>
<gene>
    <name evidence="10" type="primary">HMCN1_1</name>
    <name evidence="10" type="ORF">MS3_00009394</name>
</gene>
<keyword evidence="7" id="KW-0732">Signal</keyword>
<evidence type="ECO:0000256" key="3">
    <source>
        <dbReference type="ARBA" id="ARBA00023157"/>
    </source>
</evidence>
<feature type="domain" description="Ig-like" evidence="8">
    <location>
        <begin position="539"/>
        <end position="638"/>
    </location>
</feature>
<dbReference type="Proteomes" id="UP000471633">
    <property type="component" value="Unassembled WGS sequence"/>
</dbReference>
<dbReference type="PROSITE" id="PS50853">
    <property type="entry name" value="FN3"/>
    <property type="match status" value="1"/>
</dbReference>
<dbReference type="GO" id="GO:0005886">
    <property type="term" value="C:plasma membrane"/>
    <property type="evidence" value="ECO:0007669"/>
    <property type="project" value="TreeGrafter"/>
</dbReference>
<dbReference type="CDD" id="cd00096">
    <property type="entry name" value="Ig"/>
    <property type="match status" value="1"/>
</dbReference>
<feature type="signal peptide" evidence="7">
    <location>
        <begin position="1"/>
        <end position="23"/>
    </location>
</feature>
<dbReference type="KEGG" id="shx:MS3_00009394"/>
<dbReference type="InterPro" id="IPR051275">
    <property type="entry name" value="Cell_adhesion_signaling"/>
</dbReference>
<dbReference type="Pfam" id="PF00041">
    <property type="entry name" value="fn3"/>
    <property type="match status" value="1"/>
</dbReference>
<evidence type="ECO:0000256" key="1">
    <source>
        <dbReference type="ARBA" id="ARBA00004479"/>
    </source>
</evidence>
<evidence type="ECO:0000256" key="7">
    <source>
        <dbReference type="SAM" id="SignalP"/>
    </source>
</evidence>
<feature type="domain" description="Ig-like" evidence="8">
    <location>
        <begin position="171"/>
        <end position="306"/>
    </location>
</feature>
<evidence type="ECO:0000256" key="6">
    <source>
        <dbReference type="SAM" id="Phobius"/>
    </source>
</evidence>
<dbReference type="InterPro" id="IPR013106">
    <property type="entry name" value="Ig_V-set"/>
</dbReference>
<dbReference type="GeneID" id="24588541"/>
<dbReference type="SMART" id="SM00409">
    <property type="entry name" value="IG"/>
    <property type="match status" value="4"/>
</dbReference>
<evidence type="ECO:0000256" key="2">
    <source>
        <dbReference type="ARBA" id="ARBA00023136"/>
    </source>
</evidence>
<dbReference type="SMART" id="SM00408">
    <property type="entry name" value="IGc2"/>
    <property type="match status" value="3"/>
</dbReference>
<accession>A0A922IH54</accession>
<feature type="chain" id="PRO_5037732716" evidence="7">
    <location>
        <begin position="24"/>
        <end position="1509"/>
    </location>
</feature>
<keyword evidence="3" id="KW-1015">Disulfide bond</keyword>
<evidence type="ECO:0000313" key="10">
    <source>
        <dbReference type="EMBL" id="KAH9579135.1"/>
    </source>
</evidence>
<reference evidence="10" key="1">
    <citation type="journal article" date="2012" name="Nat. Genet.">
        <title>Whole-genome sequence of Schistosoma haematobium.</title>
        <authorList>
            <person name="Young N.D."/>
            <person name="Jex A.R."/>
            <person name="Li B."/>
            <person name="Liu S."/>
            <person name="Yang L."/>
            <person name="Xiong Z."/>
            <person name="Li Y."/>
            <person name="Cantacessi C."/>
            <person name="Hall R.S."/>
            <person name="Xu X."/>
            <person name="Chen F."/>
            <person name="Wu X."/>
            <person name="Zerlotini A."/>
            <person name="Oliveira G."/>
            <person name="Hofmann A."/>
            <person name="Zhang G."/>
            <person name="Fang X."/>
            <person name="Kang Y."/>
            <person name="Campbell B.E."/>
            <person name="Loukas A."/>
            <person name="Ranganathan S."/>
            <person name="Rollinson D."/>
            <person name="Rinaldi G."/>
            <person name="Brindley P.J."/>
            <person name="Yang H."/>
            <person name="Wang J."/>
            <person name="Wang J."/>
            <person name="Gasser R.B."/>
        </authorList>
    </citation>
    <scope>NUCLEOTIDE SEQUENCE</scope>
</reference>
<reference evidence="10" key="4">
    <citation type="journal article" date="2022" name="PLoS Pathog.">
        <title>Chromosome-level genome of Schistosoma haematobium underpins genome-wide explorations of molecular variation.</title>
        <authorList>
            <person name="Stroehlein A.J."/>
            <person name="Korhonen P.K."/>
            <person name="Lee V.V."/>
            <person name="Ralph S.A."/>
            <person name="Mentink-Kane M."/>
            <person name="You H."/>
            <person name="McManus D.P."/>
            <person name="Tchuente L.T."/>
            <person name="Stothard J.R."/>
            <person name="Kaur P."/>
            <person name="Dudchenko O."/>
            <person name="Aiden E.L."/>
            <person name="Yang B."/>
            <person name="Yang H."/>
            <person name="Emery A.M."/>
            <person name="Webster B.L."/>
            <person name="Brindley P.J."/>
            <person name="Rollinson D."/>
            <person name="Chang B.C.H."/>
            <person name="Gasser R.B."/>
            <person name="Young N.D."/>
        </authorList>
    </citation>
    <scope>NUCLEOTIDE SEQUENCE</scope>
</reference>
<evidence type="ECO:0000256" key="4">
    <source>
        <dbReference type="ARBA" id="ARBA00023180"/>
    </source>
</evidence>
<dbReference type="SUPFAM" id="SSF49265">
    <property type="entry name" value="Fibronectin type III"/>
    <property type="match status" value="1"/>
</dbReference>
<dbReference type="Gene3D" id="2.60.40.10">
    <property type="entry name" value="Immunoglobulins"/>
    <property type="match status" value="7"/>
</dbReference>
<dbReference type="Pfam" id="PF13927">
    <property type="entry name" value="Ig_3"/>
    <property type="match status" value="1"/>
</dbReference>
<evidence type="ECO:0000259" key="9">
    <source>
        <dbReference type="PROSITE" id="PS50853"/>
    </source>
</evidence>
<keyword evidence="4" id="KW-0325">Glycoprotein</keyword>
<dbReference type="InterPro" id="IPR036116">
    <property type="entry name" value="FN3_sf"/>
</dbReference>
<keyword evidence="2 6" id="KW-0472">Membrane</keyword>
<sequence>MDQIIRIMWISLLLFTGQNYTDADKLVQSSLSTSYIMKNAQYSTYNHTVTQGEQITLHCIPDLNTNFIIWYFTPMIIMRDNHFKGLSISNRNDSSINETIMETIELAVCKPNVTCKEQIHLIDIQVHSNGILTIINVQSYHSGNYQCAMLAGVNTVTMNRYLIVQTPPAKPSITVNIQMTDEKLYELSKESNKEPYFIEGEYLNLLCQSEKGLPSPQIFWSFLPIQNTTITSMKLETLHDINFNIKDSLKTIENTRSSVYFPTNTPYGNTSSHFRLKVSRSHDGMQIICKAVNRIGASISEPYKISVRYAPVILQFSNEPWIVLYEEPSTIVCHAIGNPTPSIYWIDQHGQIISKTEQLNSAVFNKILIKDELGKFTKDNWTINVTCTAENIMGSIEKSLRIEFYFAPIIKTTGVVYTRHSESVRLSCDAISNPPPMNVFWYRKSNKITSNLMKSKHVNHNDLFRTMNSVTKYSSNYNRSKDRLHWLSPMLQINSVTIDDAGIYVCAAENTIKLKNNEPFVYRRESETQLLVYYSPGKPTIQKTSNPQTDENITVILQCNMNARLPGLPIPSIEWLWSSNSCKTKSSDLITPIPFKPKFSNNKDQLLINLTDTFVDGFYYCLVQNDYGNAISDPVSITVQEEPQIIEQPNIDNVLNPSFNSIPTPYLRCVAHGKPAPQVNWFHDNSIIRTTSATMNSITLRTLNDIHCSWRKILTTVKCIEYETGSYTWETTSELIWGYNESLNNIQTKCQSFHIMNEGSYTCQAINNFGYEYSNPVHIILKYPPILLHQSIIKQIIPYQQSPQQLHKHFINSTLISKKSFFQNHTQKLTCFFKANPPPNKIIWYYITFQTFDRYLNSFHKNQYMKSLCQQQQQQIPHDQLTLVAMQKKNQLNDNQNNKTKTVHIELYTGNKVKSILKDYYVTMNVTYMDSLYLTNLVWKEFNPVLKFGVYLSYIINDEGCQQCMVLLQNYSTPETPKNIEVKEITWDKLTLSWIPGFDGGYEQTIVIQFLKVLHKDQLTTVNNLPKSVFINHVPRLPIYQQCQISGLTPNTIYTFVIYGKNYLGHGKRSKEYTITTKELIFPKLNINYNQINFIQLNFSHRNDSQLFCIKTDYLQINHRNWSTFIDTCQSSMDHNRFIISKNKEISMDYIEIDPFIIINNNNNNGGHIDSKLQLRHPVKTNPTLIQHNLDDDVDDEDDDNSKIEYAQANSDDPNPLKVMKKSKKYNYKQSLILHNLTQNDNFSNQSIHGGHNNQSSLGVKLQKDQHIAYRIWICVRNQTDICHEEKLFSENSLFNSNLSHFKSNLGWMIIVILIVSVIICIIFMILYVKRHQSTNIPNIPLIHDKDKFSIQSNHDLFVNMNKLNGSLPQSNQTILNHTLNETKMKLSTSSLTISESTPSTIIPITCDITTHNPIPLLSMNSNLHNSIVKSSTIELTPAIIEYRPTTMNLCPNSINQFNMSSTCSLIPLTTNNLYSNDSLSSIPKCIVDSSSIIIIPAKTINLQCTNEI</sequence>
<dbReference type="PROSITE" id="PS50835">
    <property type="entry name" value="IG_LIKE"/>
    <property type="match status" value="5"/>
</dbReference>
<feature type="domain" description="Ig-like" evidence="8">
    <location>
        <begin position="643"/>
        <end position="768"/>
    </location>
</feature>
<feature type="domain" description="Ig-like" evidence="8">
    <location>
        <begin position="408"/>
        <end position="522"/>
    </location>
</feature>
<dbReference type="InterPro" id="IPR036179">
    <property type="entry name" value="Ig-like_dom_sf"/>
</dbReference>
<dbReference type="CDD" id="cd00063">
    <property type="entry name" value="FN3"/>
    <property type="match status" value="1"/>
</dbReference>
<proteinExistence type="predicted"/>
<evidence type="ECO:0000259" key="8">
    <source>
        <dbReference type="PROSITE" id="PS50835"/>
    </source>
</evidence>
<dbReference type="GO" id="GO:0005911">
    <property type="term" value="C:cell-cell junction"/>
    <property type="evidence" value="ECO:0007669"/>
    <property type="project" value="TreeGrafter"/>
</dbReference>
<feature type="domain" description="Ig-like" evidence="8">
    <location>
        <begin position="311"/>
        <end position="403"/>
    </location>
</feature>
<keyword evidence="11" id="KW-1185">Reference proteome</keyword>
<comment type="caution">
    <text evidence="10">The sequence shown here is derived from an EMBL/GenBank/DDBJ whole genome shotgun (WGS) entry which is preliminary data.</text>
</comment>
<name>A0A922IH54_SCHHA</name>
<dbReference type="SMART" id="SM00406">
    <property type="entry name" value="IGv"/>
    <property type="match status" value="1"/>
</dbReference>
<dbReference type="PANTHER" id="PTHR11640">
    <property type="entry name" value="NEPHRIN"/>
    <property type="match status" value="1"/>
</dbReference>
<keyword evidence="6" id="KW-0812">Transmembrane</keyword>
<dbReference type="EMBL" id="AMPZ03000008">
    <property type="protein sequence ID" value="KAH9579135.1"/>
    <property type="molecule type" value="Genomic_DNA"/>
</dbReference>
<dbReference type="CTD" id="24588541"/>
<dbReference type="InterPro" id="IPR003961">
    <property type="entry name" value="FN3_dom"/>
</dbReference>
<dbReference type="InterPro" id="IPR003599">
    <property type="entry name" value="Ig_sub"/>
</dbReference>
<dbReference type="InterPro" id="IPR013783">
    <property type="entry name" value="Ig-like_fold"/>
</dbReference>
<organism evidence="10 11">
    <name type="scientific">Schistosoma haematobium</name>
    <name type="common">Blood fluke</name>
    <dbReference type="NCBI Taxonomy" id="6185"/>
    <lineage>
        <taxon>Eukaryota</taxon>
        <taxon>Metazoa</taxon>
        <taxon>Spiralia</taxon>
        <taxon>Lophotrochozoa</taxon>
        <taxon>Platyhelminthes</taxon>
        <taxon>Trematoda</taxon>
        <taxon>Digenea</taxon>
        <taxon>Strigeidida</taxon>
        <taxon>Schistosomatoidea</taxon>
        <taxon>Schistosomatidae</taxon>
        <taxon>Schistosoma</taxon>
    </lineage>
</organism>
<dbReference type="InterPro" id="IPR007110">
    <property type="entry name" value="Ig-like_dom"/>
</dbReference>
<dbReference type="RefSeq" id="XP_051064176.1">
    <property type="nucleotide sequence ID" value="XM_051217752.1"/>
</dbReference>
<protein>
    <submittedName>
        <fullName evidence="10">Hemicentin-1</fullName>
    </submittedName>
</protein>
<dbReference type="PANTHER" id="PTHR11640:SF164">
    <property type="entry name" value="MAM DOMAIN-CONTAINING GLYCOSYLPHOSPHATIDYLINOSITOL ANCHOR PROTEIN 1"/>
    <property type="match status" value="1"/>
</dbReference>
<evidence type="ECO:0000313" key="11">
    <source>
        <dbReference type="Proteomes" id="UP000471633"/>
    </source>
</evidence>
<dbReference type="GO" id="GO:0098609">
    <property type="term" value="P:cell-cell adhesion"/>
    <property type="evidence" value="ECO:0007669"/>
    <property type="project" value="TreeGrafter"/>
</dbReference>